<organism evidence="2 3">
    <name type="scientific">Algoriphagus sanaruensis</name>
    <dbReference type="NCBI Taxonomy" id="1727163"/>
    <lineage>
        <taxon>Bacteria</taxon>
        <taxon>Pseudomonadati</taxon>
        <taxon>Bacteroidota</taxon>
        <taxon>Cytophagia</taxon>
        <taxon>Cytophagales</taxon>
        <taxon>Cyclobacteriaceae</taxon>
        <taxon>Algoriphagus</taxon>
    </lineage>
</organism>
<dbReference type="PATRIC" id="fig|1727163.4.peg.1557"/>
<gene>
    <name evidence="2" type="ORF">AO498_07495</name>
</gene>
<name>A0A142EMA1_9BACT</name>
<dbReference type="OrthoDB" id="6025129at2"/>
<feature type="transmembrane region" description="Helical" evidence="1">
    <location>
        <begin position="59"/>
        <end position="80"/>
    </location>
</feature>
<sequence length="145" mass="15703">MHPILKNMLAILVGLLIGGTVNMLIILNSAAIIPPPEGADLTTAEGLLKAMELMEPKHFLLPFLAHALGTFVGAWLTSMIAASFQKWYSLSIGLLFFIGGTINVMSLPSPLWFNVSDLLLAYFPMAWLGWKLGGGKNNSLSHPKN</sequence>
<keyword evidence="1" id="KW-0472">Membrane</keyword>
<reference evidence="3" key="1">
    <citation type="submission" date="2015-09" db="EMBL/GenBank/DDBJ databases">
        <title>Complete sequence of Algoriphagus sp. M8-2.</title>
        <authorList>
            <person name="Shintani M."/>
        </authorList>
    </citation>
    <scope>NUCLEOTIDE SEQUENCE [LARGE SCALE GENOMIC DNA]</scope>
    <source>
        <strain evidence="3">M8-2</strain>
    </source>
</reference>
<evidence type="ECO:0000313" key="2">
    <source>
        <dbReference type="EMBL" id="AMQ56256.1"/>
    </source>
</evidence>
<dbReference type="RefSeq" id="WP_067545454.1">
    <property type="nucleotide sequence ID" value="NZ_CP012836.1"/>
</dbReference>
<evidence type="ECO:0000256" key="1">
    <source>
        <dbReference type="SAM" id="Phobius"/>
    </source>
</evidence>
<dbReference type="EMBL" id="CP012836">
    <property type="protein sequence ID" value="AMQ56256.1"/>
    <property type="molecule type" value="Genomic_DNA"/>
</dbReference>
<dbReference type="STRING" id="1727163.AO498_07495"/>
<feature type="transmembrane region" description="Helical" evidence="1">
    <location>
        <begin position="87"/>
        <end position="105"/>
    </location>
</feature>
<dbReference type="KEGG" id="alm:AO498_07495"/>
<accession>A0A142EMA1</accession>
<keyword evidence="1" id="KW-0812">Transmembrane</keyword>
<reference evidence="2 3" key="2">
    <citation type="journal article" date="2016" name="Genome Announc.">
        <title>Complete Genome Sequence of Algoriphagus sp. Strain M8-2, Isolated from a Brackish Lake.</title>
        <authorList>
            <person name="Muraguchi Y."/>
            <person name="Kushimoto K."/>
            <person name="Ohtsubo Y."/>
            <person name="Suzuki T."/>
            <person name="Dohra H."/>
            <person name="Kimbara K."/>
            <person name="Shintani M."/>
        </authorList>
    </citation>
    <scope>NUCLEOTIDE SEQUENCE [LARGE SCALE GENOMIC DNA]</scope>
    <source>
        <strain evidence="2 3">M8-2</strain>
    </source>
</reference>
<dbReference type="Proteomes" id="UP000073816">
    <property type="component" value="Chromosome"/>
</dbReference>
<keyword evidence="3" id="KW-1185">Reference proteome</keyword>
<protein>
    <submittedName>
        <fullName evidence="2">Uncharacterized protein</fullName>
    </submittedName>
</protein>
<feature type="transmembrane region" description="Helical" evidence="1">
    <location>
        <begin position="9"/>
        <end position="33"/>
    </location>
</feature>
<keyword evidence="1" id="KW-1133">Transmembrane helix</keyword>
<evidence type="ECO:0000313" key="3">
    <source>
        <dbReference type="Proteomes" id="UP000073816"/>
    </source>
</evidence>
<dbReference type="AlphaFoldDB" id="A0A142EMA1"/>
<proteinExistence type="predicted"/>